<dbReference type="EMBL" id="BJTG01000002">
    <property type="protein sequence ID" value="GEJ56364.1"/>
    <property type="molecule type" value="Genomic_DNA"/>
</dbReference>
<evidence type="ECO:0000256" key="7">
    <source>
        <dbReference type="ARBA" id="ARBA00024033"/>
    </source>
</evidence>
<evidence type="ECO:0000313" key="11">
    <source>
        <dbReference type="Proteomes" id="UP000503640"/>
    </source>
</evidence>
<dbReference type="Proteomes" id="UP000503640">
    <property type="component" value="Unassembled WGS sequence"/>
</dbReference>
<dbReference type="GO" id="GO:0005886">
    <property type="term" value="C:plasma membrane"/>
    <property type="evidence" value="ECO:0007669"/>
    <property type="project" value="UniProtKB-SubCell"/>
</dbReference>
<feature type="transmembrane region" description="Helical" evidence="9">
    <location>
        <begin position="87"/>
        <end position="108"/>
    </location>
</feature>
<dbReference type="GO" id="GO:0016758">
    <property type="term" value="F:hexosyltransferase activity"/>
    <property type="evidence" value="ECO:0007669"/>
    <property type="project" value="InterPro"/>
</dbReference>
<feature type="transmembrane region" description="Helical" evidence="9">
    <location>
        <begin position="329"/>
        <end position="349"/>
    </location>
</feature>
<protein>
    <recommendedName>
        <fullName evidence="12">DUF2029 domain-containing protein</fullName>
    </recommendedName>
</protein>
<comment type="caution">
    <text evidence="10">The sequence shown here is derived from an EMBL/GenBank/DDBJ whole genome shotgun (WGS) entry which is preliminary data.</text>
</comment>
<keyword evidence="11" id="KW-1185">Reference proteome</keyword>
<evidence type="ECO:0008006" key="12">
    <source>
        <dbReference type="Google" id="ProtNLM"/>
    </source>
</evidence>
<keyword evidence="6 9" id="KW-0472">Membrane</keyword>
<dbReference type="AlphaFoldDB" id="A0A7I9VIY0"/>
<evidence type="ECO:0000256" key="6">
    <source>
        <dbReference type="ARBA" id="ARBA00023136"/>
    </source>
</evidence>
<organism evidence="10 11">
    <name type="scientific">Anaeromyxobacter diazotrophicus</name>
    <dbReference type="NCBI Taxonomy" id="2590199"/>
    <lineage>
        <taxon>Bacteria</taxon>
        <taxon>Pseudomonadati</taxon>
        <taxon>Myxococcota</taxon>
        <taxon>Myxococcia</taxon>
        <taxon>Myxococcales</taxon>
        <taxon>Cystobacterineae</taxon>
        <taxon>Anaeromyxobacteraceae</taxon>
        <taxon>Anaeromyxobacter</taxon>
    </lineage>
</organism>
<evidence type="ECO:0000256" key="2">
    <source>
        <dbReference type="ARBA" id="ARBA00022475"/>
    </source>
</evidence>
<feature type="transmembrane region" description="Helical" evidence="9">
    <location>
        <begin position="289"/>
        <end position="309"/>
    </location>
</feature>
<feature type="transmembrane region" description="Helical" evidence="9">
    <location>
        <begin position="196"/>
        <end position="215"/>
    </location>
</feature>
<feature type="transmembrane region" description="Helical" evidence="9">
    <location>
        <begin position="358"/>
        <end position="376"/>
    </location>
</feature>
<dbReference type="InterPro" id="IPR018584">
    <property type="entry name" value="GT87"/>
</dbReference>
<sequence>MLSVPRREALGALAWPAALAVLAAWGLALAAHGRGADLAIYVRAAARFLRGEALYQASDGAWVFKYAPPSAVLFAPLTLLPARAAAAAWNLLLVASLAALAPLLRALLAPAPGEARAALSGPALALALVAVGQSLFLELFYGQVDLPMLLLLLLSAAWAGRGAHLGAGAAWALAVALKPPAVLFGLYLLLVRRPRAVAAGAAFGLALWLPVLARYGGPGTAALAASWSETVTRTTLPWVLGANSQGLPTLLLLAFGRPPEAPHLALAQAGALALTAAALWTARRSRPRLLAATCFAVAFTSALAWRANFALALPMVALALTDRSRRRRVTFALVAVAAAVELAVVDGVVGRARLDPVLLARPFALAFGALLAWTLASARLAPASGGGRAPALQRTGAVGDGRQA</sequence>
<gene>
    <name evidence="10" type="ORF">AMYX_11050</name>
</gene>
<evidence type="ECO:0000256" key="4">
    <source>
        <dbReference type="ARBA" id="ARBA00022692"/>
    </source>
</evidence>
<comment type="subcellular location">
    <subcellularLocation>
        <location evidence="1">Cell membrane</location>
        <topology evidence="1">Multi-pass membrane protein</topology>
    </subcellularLocation>
</comment>
<accession>A0A7I9VIY0</accession>
<evidence type="ECO:0000256" key="5">
    <source>
        <dbReference type="ARBA" id="ARBA00022989"/>
    </source>
</evidence>
<keyword evidence="4 9" id="KW-0812">Transmembrane</keyword>
<evidence type="ECO:0000256" key="1">
    <source>
        <dbReference type="ARBA" id="ARBA00004651"/>
    </source>
</evidence>
<comment type="similarity">
    <text evidence="7">Belongs to the glycosyltransferase 87 family.</text>
</comment>
<feature type="transmembrane region" description="Helical" evidence="9">
    <location>
        <begin position="171"/>
        <end position="190"/>
    </location>
</feature>
<name>A0A7I9VIY0_9BACT</name>
<feature type="transmembrane region" description="Helical" evidence="9">
    <location>
        <begin position="261"/>
        <end position="282"/>
    </location>
</feature>
<dbReference type="Pfam" id="PF09594">
    <property type="entry name" value="GT87"/>
    <property type="match status" value="1"/>
</dbReference>
<feature type="transmembrane region" description="Helical" evidence="9">
    <location>
        <begin position="115"/>
        <end position="133"/>
    </location>
</feature>
<evidence type="ECO:0000313" key="10">
    <source>
        <dbReference type="EMBL" id="GEJ56364.1"/>
    </source>
</evidence>
<keyword evidence="2" id="KW-1003">Cell membrane</keyword>
<dbReference type="RefSeq" id="WP_176063771.1">
    <property type="nucleotide sequence ID" value="NZ_BJTG01000002.1"/>
</dbReference>
<keyword evidence="3" id="KW-0808">Transferase</keyword>
<evidence type="ECO:0000256" key="3">
    <source>
        <dbReference type="ARBA" id="ARBA00022679"/>
    </source>
</evidence>
<evidence type="ECO:0000256" key="9">
    <source>
        <dbReference type="SAM" id="Phobius"/>
    </source>
</evidence>
<proteinExistence type="inferred from homology"/>
<evidence type="ECO:0000256" key="8">
    <source>
        <dbReference type="SAM" id="MobiDB-lite"/>
    </source>
</evidence>
<feature type="region of interest" description="Disordered" evidence="8">
    <location>
        <begin position="382"/>
        <end position="404"/>
    </location>
</feature>
<reference evidence="11" key="1">
    <citation type="journal article" date="2020" name="Appl. Environ. Microbiol.">
        <title>Diazotrophic Anaeromyxobacter Isolates from Soils.</title>
        <authorList>
            <person name="Masuda Y."/>
            <person name="Yamanaka H."/>
            <person name="Xu Z.X."/>
            <person name="Shiratori Y."/>
            <person name="Aono T."/>
            <person name="Amachi S."/>
            <person name="Senoo K."/>
            <person name="Itoh H."/>
        </authorList>
    </citation>
    <scope>NUCLEOTIDE SEQUENCE [LARGE SCALE GENOMIC DNA]</scope>
    <source>
        <strain evidence="11">R267</strain>
    </source>
</reference>
<keyword evidence="5 9" id="KW-1133">Transmembrane helix</keyword>